<name>A0A7X0D331_9HYPH</name>
<dbReference type="SMART" id="SM00052">
    <property type="entry name" value="EAL"/>
    <property type="match status" value="1"/>
</dbReference>
<feature type="domain" description="GGDEF" evidence="2">
    <location>
        <begin position="148"/>
        <end position="281"/>
    </location>
</feature>
<dbReference type="PROSITE" id="PS50883">
    <property type="entry name" value="EAL"/>
    <property type="match status" value="1"/>
</dbReference>
<dbReference type="InterPro" id="IPR001633">
    <property type="entry name" value="EAL_dom"/>
</dbReference>
<comment type="caution">
    <text evidence="3">The sequence shown here is derived from an EMBL/GenBank/DDBJ whole genome shotgun (WGS) entry which is preliminary data.</text>
</comment>
<dbReference type="RefSeq" id="WP_183998063.1">
    <property type="nucleotide sequence ID" value="NZ_BMHW01000017.1"/>
</dbReference>
<dbReference type="Pfam" id="PF00990">
    <property type="entry name" value="GGDEF"/>
    <property type="match status" value="1"/>
</dbReference>
<dbReference type="PROSITE" id="PS50887">
    <property type="entry name" value="GGDEF"/>
    <property type="match status" value="1"/>
</dbReference>
<dbReference type="CDD" id="cd01949">
    <property type="entry name" value="GGDEF"/>
    <property type="match status" value="1"/>
</dbReference>
<dbReference type="Proteomes" id="UP000547879">
    <property type="component" value="Unassembled WGS sequence"/>
</dbReference>
<evidence type="ECO:0000259" key="1">
    <source>
        <dbReference type="PROSITE" id="PS50883"/>
    </source>
</evidence>
<keyword evidence="4" id="KW-1185">Reference proteome</keyword>
<gene>
    <name evidence="3" type="ORF">HNQ72_006030</name>
</gene>
<evidence type="ECO:0000313" key="4">
    <source>
        <dbReference type="Proteomes" id="UP000547879"/>
    </source>
</evidence>
<dbReference type="Gene3D" id="3.30.70.270">
    <property type="match status" value="1"/>
</dbReference>
<dbReference type="InterPro" id="IPR000160">
    <property type="entry name" value="GGDEF_dom"/>
</dbReference>
<dbReference type="InterPro" id="IPR043128">
    <property type="entry name" value="Rev_trsase/Diguanyl_cyclase"/>
</dbReference>
<protein>
    <submittedName>
        <fullName evidence="3">Diguanylate cyclase (GGDEF)-like protein</fullName>
    </submittedName>
</protein>
<feature type="domain" description="EAL" evidence="1">
    <location>
        <begin position="290"/>
        <end position="538"/>
    </location>
</feature>
<dbReference type="NCBIfam" id="TIGR00254">
    <property type="entry name" value="GGDEF"/>
    <property type="match status" value="1"/>
</dbReference>
<dbReference type="Pfam" id="PF00563">
    <property type="entry name" value="EAL"/>
    <property type="match status" value="1"/>
</dbReference>
<dbReference type="PANTHER" id="PTHR44757:SF2">
    <property type="entry name" value="BIOFILM ARCHITECTURE MAINTENANCE PROTEIN MBAA"/>
    <property type="match status" value="1"/>
</dbReference>
<dbReference type="InterPro" id="IPR035919">
    <property type="entry name" value="EAL_sf"/>
</dbReference>
<evidence type="ECO:0000259" key="2">
    <source>
        <dbReference type="PROSITE" id="PS50887"/>
    </source>
</evidence>
<accession>A0A7X0D331</accession>
<organism evidence="3 4">
    <name type="scientific">Rhizobium wenxiniae</name>
    <dbReference type="NCBI Taxonomy" id="1737357"/>
    <lineage>
        <taxon>Bacteria</taxon>
        <taxon>Pseudomonadati</taxon>
        <taxon>Pseudomonadota</taxon>
        <taxon>Alphaproteobacteria</taxon>
        <taxon>Hyphomicrobiales</taxon>
        <taxon>Rhizobiaceae</taxon>
        <taxon>Rhizobium/Agrobacterium group</taxon>
        <taxon>Rhizobium</taxon>
    </lineage>
</organism>
<evidence type="ECO:0000313" key="3">
    <source>
        <dbReference type="EMBL" id="MBB6166179.1"/>
    </source>
</evidence>
<dbReference type="SMART" id="SM00267">
    <property type="entry name" value="GGDEF"/>
    <property type="match status" value="1"/>
</dbReference>
<dbReference type="AlphaFoldDB" id="A0A7X0D331"/>
<sequence length="557" mass="61499">MSNAQSSWQHSTQATGDWADTIALFDRKFRLVETTADLTDPALREGNLFLWDIYPELDSTAVTSYSESAHKQSLHFSHDLGNGSFRELALHAIGDFYAVVQTYRTGDRAERAALLHQATHDPLTGLPNRRQFASDLSAVLMGIPAESNAVCLMQLDLDDFKPVNDTLGHPAGDKLLQFAAGRIKDCLTDTERAYRLAGDEFAIISTASGHKQRQRELGDALVQAFKQSFTIDGISVFVGLSVGISTAPADGSDPETLMKASDVALYAAKKEGRGRASAFDASMLQIIEQRELLRRSLRIALERDQFSIEYQPIAESDRLIGFEALLRWQHPLLGQIPPAVFIPMAETDGLMSEIGRWVLENACREALNWPSDYIVAVNLSPAEFLVSGLTDRISQVLDSVGLASDRLELEITESVLLERTVNNLDTLNTLSVLGIRIALDDFGTQYSSLSYLKNFPFDTLKIDKYFVSDLETNTKSQAIVRSVITLAHDLGMEVAAEGVETAEQADWLRGLGCDRLQGHAIGKPLPTQAIREFVAGSGFMLKTVTRRPIIPDEYVRM</sequence>
<dbReference type="SUPFAM" id="SSF55073">
    <property type="entry name" value="Nucleotide cyclase"/>
    <property type="match status" value="1"/>
</dbReference>
<dbReference type="InterPro" id="IPR029787">
    <property type="entry name" value="Nucleotide_cyclase"/>
</dbReference>
<dbReference type="PANTHER" id="PTHR44757">
    <property type="entry name" value="DIGUANYLATE CYCLASE DGCP"/>
    <property type="match status" value="1"/>
</dbReference>
<dbReference type="Gene3D" id="3.20.20.450">
    <property type="entry name" value="EAL domain"/>
    <property type="match status" value="1"/>
</dbReference>
<dbReference type="SUPFAM" id="SSF141868">
    <property type="entry name" value="EAL domain-like"/>
    <property type="match status" value="1"/>
</dbReference>
<dbReference type="CDD" id="cd01948">
    <property type="entry name" value="EAL"/>
    <property type="match status" value="1"/>
</dbReference>
<dbReference type="InterPro" id="IPR052155">
    <property type="entry name" value="Biofilm_reg_signaling"/>
</dbReference>
<reference evidence="3 4" key="1">
    <citation type="submission" date="2020-08" db="EMBL/GenBank/DDBJ databases">
        <title>Genomic Encyclopedia of Type Strains, Phase IV (KMG-IV): sequencing the most valuable type-strain genomes for metagenomic binning, comparative biology and taxonomic classification.</title>
        <authorList>
            <person name="Goeker M."/>
        </authorList>
    </citation>
    <scope>NUCLEOTIDE SEQUENCE [LARGE SCALE GENOMIC DNA]</scope>
    <source>
        <strain evidence="3 4">DSM 100734</strain>
    </source>
</reference>
<dbReference type="EMBL" id="JACHEG010000015">
    <property type="protein sequence ID" value="MBB6166179.1"/>
    <property type="molecule type" value="Genomic_DNA"/>
</dbReference>
<proteinExistence type="predicted"/>